<dbReference type="RefSeq" id="WP_160198098.1">
    <property type="nucleotide sequence ID" value="NZ_QXXA01000013.1"/>
</dbReference>
<evidence type="ECO:0000313" key="1">
    <source>
        <dbReference type="EMBL" id="NBI07628.1"/>
    </source>
</evidence>
<dbReference type="OrthoDB" id="9985290at2"/>
<evidence type="ECO:0000313" key="2">
    <source>
        <dbReference type="Proteomes" id="UP000467132"/>
    </source>
</evidence>
<reference evidence="1 2" key="1">
    <citation type="submission" date="2018-08" db="EMBL/GenBank/DDBJ databases">
        <title>Murine metabolic-syndrome-specific gut microbial biobank.</title>
        <authorList>
            <person name="Liu C."/>
        </authorList>
    </citation>
    <scope>NUCLEOTIDE SEQUENCE [LARGE SCALE GENOMIC DNA]</scope>
    <source>
        <strain evidence="1 2">583</strain>
    </source>
</reference>
<name>A0A845R254_9CLOT</name>
<dbReference type="Proteomes" id="UP000467132">
    <property type="component" value="Unassembled WGS sequence"/>
</dbReference>
<protein>
    <submittedName>
        <fullName evidence="1">Uncharacterized protein</fullName>
    </submittedName>
</protein>
<proteinExistence type="predicted"/>
<gene>
    <name evidence="1" type="ORF">D3Z33_12270</name>
</gene>
<accession>A0A845R254</accession>
<dbReference type="AlphaFoldDB" id="A0A845R254"/>
<keyword evidence="2" id="KW-1185">Reference proteome</keyword>
<comment type="caution">
    <text evidence="1">The sequence shown here is derived from an EMBL/GenBank/DDBJ whole genome shotgun (WGS) entry which is preliminary data.</text>
</comment>
<organism evidence="1 2">
    <name type="scientific">Senegalia massiliensis</name>
    <dbReference type="NCBI Taxonomy" id="1720316"/>
    <lineage>
        <taxon>Bacteria</taxon>
        <taxon>Bacillati</taxon>
        <taxon>Bacillota</taxon>
        <taxon>Clostridia</taxon>
        <taxon>Eubacteriales</taxon>
        <taxon>Clostridiaceae</taxon>
        <taxon>Senegalia</taxon>
    </lineage>
</organism>
<dbReference type="EMBL" id="QXXA01000013">
    <property type="protein sequence ID" value="NBI07628.1"/>
    <property type="molecule type" value="Genomic_DNA"/>
</dbReference>
<sequence length="111" mass="12663">MNQKYYQINIEGELINIDLSNHSLKRCEERGISKYEIYSLILKLGENLLDLRNGEQFAIVDKETGVGIVNQITAEYGEIFITVITAIHNDNIWISKGTKVLNVNEVYECIA</sequence>